<evidence type="ECO:0000256" key="1">
    <source>
        <dbReference type="ARBA" id="ARBA00005233"/>
    </source>
</evidence>
<dbReference type="EMBL" id="BSPO01000001">
    <property type="protein sequence ID" value="GLS82259.1"/>
    <property type="molecule type" value="Genomic_DNA"/>
</dbReference>
<dbReference type="InterPro" id="IPR001082">
    <property type="entry name" value="Pilin"/>
</dbReference>
<evidence type="ECO:0000256" key="2">
    <source>
        <dbReference type="ARBA" id="ARBA00011156"/>
    </source>
</evidence>
<dbReference type="NCBIfam" id="TIGR02532">
    <property type="entry name" value="IV_pilin_GFxxxE"/>
    <property type="match status" value="1"/>
</dbReference>
<feature type="region of interest" description="Disordered" evidence="5">
    <location>
        <begin position="129"/>
        <end position="151"/>
    </location>
</feature>
<dbReference type="PROSITE" id="PS00409">
    <property type="entry name" value="PROKAR_NTER_METHYL"/>
    <property type="match status" value="1"/>
</dbReference>
<feature type="transmembrane region" description="Helical" evidence="6">
    <location>
        <begin position="7"/>
        <end position="27"/>
    </location>
</feature>
<proteinExistence type="inferred from homology"/>
<reference evidence="7 8" key="1">
    <citation type="journal article" date="2014" name="Int. J. Syst. Evol. Microbiol.">
        <title>Complete genome sequence of Corynebacterium casei LMG S-19264T (=DSM 44701T), isolated from a smear-ripened cheese.</title>
        <authorList>
            <consortium name="US DOE Joint Genome Institute (JGI-PGF)"/>
            <person name="Walter F."/>
            <person name="Albersmeier A."/>
            <person name="Kalinowski J."/>
            <person name="Ruckert C."/>
        </authorList>
    </citation>
    <scope>NUCLEOTIDE SEQUENCE [LARGE SCALE GENOMIC DNA]</scope>
    <source>
        <strain evidence="7 8">NBRC 112785</strain>
    </source>
</reference>
<evidence type="ECO:0000256" key="5">
    <source>
        <dbReference type="SAM" id="MobiDB-lite"/>
    </source>
</evidence>
<comment type="subunit">
    <text evidence="2">The pili are polar flexible filaments of about 5.4 nanometers diameter and 2.5 micrometers average length; they consist of only a single polypeptide chain arranged in a helical configuration of five subunits per turn in the assembled pilus.</text>
</comment>
<evidence type="ECO:0000256" key="4">
    <source>
        <dbReference type="RuleBase" id="RU000389"/>
    </source>
</evidence>
<dbReference type="InterPro" id="IPR012902">
    <property type="entry name" value="N_methyl_site"/>
</dbReference>
<evidence type="ECO:0000313" key="7">
    <source>
        <dbReference type="EMBL" id="GLS82259.1"/>
    </source>
</evidence>
<dbReference type="Gene3D" id="3.30.700.10">
    <property type="entry name" value="Glycoprotein, Type 4 Pilin"/>
    <property type="match status" value="1"/>
</dbReference>
<dbReference type="GO" id="GO:0015627">
    <property type="term" value="C:type II protein secretion system complex"/>
    <property type="evidence" value="ECO:0007669"/>
    <property type="project" value="InterPro"/>
</dbReference>
<dbReference type="GO" id="GO:0007155">
    <property type="term" value="P:cell adhesion"/>
    <property type="evidence" value="ECO:0007669"/>
    <property type="project" value="InterPro"/>
</dbReference>
<keyword evidence="3" id="KW-0488">Methylation</keyword>
<evidence type="ECO:0000256" key="6">
    <source>
        <dbReference type="SAM" id="Phobius"/>
    </source>
</evidence>
<dbReference type="SUPFAM" id="SSF54523">
    <property type="entry name" value="Pili subunits"/>
    <property type="match status" value="1"/>
</dbReference>
<keyword evidence="4" id="KW-0281">Fimbrium</keyword>
<dbReference type="GO" id="GO:0015628">
    <property type="term" value="P:protein secretion by the type II secretion system"/>
    <property type="evidence" value="ECO:0007669"/>
    <property type="project" value="InterPro"/>
</dbReference>
<dbReference type="AlphaFoldDB" id="A0AA37TJD6"/>
<dbReference type="Pfam" id="PF07963">
    <property type="entry name" value="N_methyl"/>
    <property type="match status" value="1"/>
</dbReference>
<comment type="similarity">
    <text evidence="1 4">Belongs to the N-Me-Phe pilin family.</text>
</comment>
<dbReference type="PANTHER" id="PTHR30093">
    <property type="entry name" value="GENERAL SECRETION PATHWAY PROTEIN G"/>
    <property type="match status" value="1"/>
</dbReference>
<keyword evidence="8" id="KW-1185">Reference proteome</keyword>
<dbReference type="Proteomes" id="UP001157439">
    <property type="component" value="Unassembled WGS sequence"/>
</dbReference>
<evidence type="ECO:0000256" key="3">
    <source>
        <dbReference type="ARBA" id="ARBA00022481"/>
    </source>
</evidence>
<dbReference type="GO" id="GO:0009289">
    <property type="term" value="C:pilus"/>
    <property type="evidence" value="ECO:0007669"/>
    <property type="project" value="InterPro"/>
</dbReference>
<keyword evidence="6" id="KW-0472">Membrane</keyword>
<keyword evidence="6" id="KW-1133">Transmembrane helix</keyword>
<comment type="caution">
    <text evidence="7">The sequence shown here is derived from an EMBL/GenBank/DDBJ whole genome shotgun (WGS) entry which is preliminary data.</text>
</comment>
<keyword evidence="6" id="KW-0812">Transmembrane</keyword>
<sequence length="151" mass="15807">MKQNKGFTLIELLIVVAIIGILAAVAIPQYQNYIAKAEVTRGYSSVAALKTPIEAYILENGSFPAGDDALALVGANTGLVQNAVLSNSGTALTLTFNKDGNSPAVGEKALTLTRSVPKPNEPSVWACEYSGDQQHKPNGCQLPTPTPPTTP</sequence>
<gene>
    <name evidence="7" type="ORF">GCM10007894_02360</name>
</gene>
<dbReference type="InterPro" id="IPR045584">
    <property type="entry name" value="Pilin-like"/>
</dbReference>
<name>A0AA37TJD6_9GAMM</name>
<dbReference type="InterPro" id="IPR000983">
    <property type="entry name" value="Bac_GSPG_pilin"/>
</dbReference>
<protein>
    <submittedName>
        <fullName evidence="7">Prepilin-type N-terminal cleavage/methylation domain-containing protein</fullName>
    </submittedName>
</protein>
<evidence type="ECO:0000313" key="8">
    <source>
        <dbReference type="Proteomes" id="UP001157439"/>
    </source>
</evidence>
<dbReference type="PANTHER" id="PTHR30093:SF34">
    <property type="entry name" value="PREPILIN PEPTIDASE-DEPENDENT PROTEIN D"/>
    <property type="match status" value="1"/>
</dbReference>
<dbReference type="Pfam" id="PF00114">
    <property type="entry name" value="Pilin"/>
    <property type="match status" value="1"/>
</dbReference>
<dbReference type="PRINTS" id="PR00813">
    <property type="entry name" value="BCTERIALGSPG"/>
</dbReference>
<dbReference type="RefSeq" id="WP_198950906.1">
    <property type="nucleotide sequence ID" value="NZ_BSPO01000001.1"/>
</dbReference>
<accession>A0AA37TJD6</accession>
<organism evidence="7 8">
    <name type="scientific">Paraferrimonas haliotis</name>
    <dbReference type="NCBI Taxonomy" id="2013866"/>
    <lineage>
        <taxon>Bacteria</taxon>
        <taxon>Pseudomonadati</taxon>
        <taxon>Pseudomonadota</taxon>
        <taxon>Gammaproteobacteria</taxon>
        <taxon>Alteromonadales</taxon>
        <taxon>Ferrimonadaceae</taxon>
        <taxon>Paraferrimonas</taxon>
    </lineage>
</organism>